<organism evidence="1 2">
    <name type="scientific">Candidatus Wildermuthbacteria bacterium RIFCSPHIGHO2_02_FULL_48_16</name>
    <dbReference type="NCBI Taxonomy" id="1802453"/>
    <lineage>
        <taxon>Bacteria</taxon>
        <taxon>Candidatus Wildermuthiibacteriota</taxon>
    </lineage>
</organism>
<name>A0A1G2R7T6_9BACT</name>
<evidence type="ECO:0000313" key="2">
    <source>
        <dbReference type="Proteomes" id="UP000178529"/>
    </source>
</evidence>
<sequence>MQAGELKEGDWFRWSRDGRTCERRAGGVMVIGGNDCVPVQPLQPTPNQPGAYIPVIDEVTLLVRKEVRLN</sequence>
<accession>A0A1G2R7T6</accession>
<dbReference type="AlphaFoldDB" id="A0A1G2R7T6"/>
<dbReference type="Proteomes" id="UP000178529">
    <property type="component" value="Unassembled WGS sequence"/>
</dbReference>
<proteinExistence type="predicted"/>
<reference evidence="1 2" key="1">
    <citation type="journal article" date="2016" name="Nat. Commun.">
        <title>Thousands of microbial genomes shed light on interconnected biogeochemical processes in an aquifer system.</title>
        <authorList>
            <person name="Anantharaman K."/>
            <person name="Brown C.T."/>
            <person name="Hug L.A."/>
            <person name="Sharon I."/>
            <person name="Castelle C.J."/>
            <person name="Probst A.J."/>
            <person name="Thomas B.C."/>
            <person name="Singh A."/>
            <person name="Wilkins M.J."/>
            <person name="Karaoz U."/>
            <person name="Brodie E.L."/>
            <person name="Williams K.H."/>
            <person name="Hubbard S.S."/>
            <person name="Banfield J.F."/>
        </authorList>
    </citation>
    <scope>NUCLEOTIDE SEQUENCE [LARGE SCALE GENOMIC DNA]</scope>
</reference>
<protein>
    <submittedName>
        <fullName evidence="1">Uncharacterized protein</fullName>
    </submittedName>
</protein>
<dbReference type="EMBL" id="MHTY01000027">
    <property type="protein sequence ID" value="OHA68332.1"/>
    <property type="molecule type" value="Genomic_DNA"/>
</dbReference>
<gene>
    <name evidence="1" type="ORF">A3J68_00185</name>
</gene>
<comment type="caution">
    <text evidence="1">The sequence shown here is derived from an EMBL/GenBank/DDBJ whole genome shotgun (WGS) entry which is preliminary data.</text>
</comment>
<evidence type="ECO:0000313" key="1">
    <source>
        <dbReference type="EMBL" id="OHA68332.1"/>
    </source>
</evidence>